<sequence>MKKDLTSKVCKKNILAVRDSLEVLNGKWKLPIIITLQDGPFGFNELEKSIDGITPKLLSKSLKDLEMNGFVKREVIKGSPIQVHYSLTNYSGSLDQIIDALRDWGLQHRKHIIEQ</sequence>
<keyword evidence="2" id="KW-0238">DNA-binding</keyword>
<evidence type="ECO:0000313" key="5">
    <source>
        <dbReference type="EMBL" id="MBW2962334.1"/>
    </source>
</evidence>
<dbReference type="Pfam" id="PF01638">
    <property type="entry name" value="HxlR"/>
    <property type="match status" value="1"/>
</dbReference>
<dbReference type="Proteomes" id="UP000719267">
    <property type="component" value="Unassembled WGS sequence"/>
</dbReference>
<evidence type="ECO:0000313" key="6">
    <source>
        <dbReference type="Proteomes" id="UP000719267"/>
    </source>
</evidence>
<dbReference type="PROSITE" id="PS51118">
    <property type="entry name" value="HTH_HXLR"/>
    <property type="match status" value="1"/>
</dbReference>
<evidence type="ECO:0000259" key="4">
    <source>
        <dbReference type="PROSITE" id="PS51118"/>
    </source>
</evidence>
<dbReference type="InterPro" id="IPR002577">
    <property type="entry name" value="HTH_HxlR"/>
</dbReference>
<name>A0ABS6W3E4_9FLAO</name>
<evidence type="ECO:0000256" key="3">
    <source>
        <dbReference type="ARBA" id="ARBA00023163"/>
    </source>
</evidence>
<gene>
    <name evidence="5" type="ORF">KW502_11040</name>
</gene>
<protein>
    <submittedName>
        <fullName evidence="5">Helix-turn-helix transcriptional regulator</fullName>
    </submittedName>
</protein>
<dbReference type="PANTHER" id="PTHR33204:SF18">
    <property type="entry name" value="TRANSCRIPTIONAL REGULATORY PROTEIN"/>
    <property type="match status" value="1"/>
</dbReference>
<dbReference type="RefSeq" id="WP_219040617.1">
    <property type="nucleotide sequence ID" value="NZ_JAHWDF010000011.1"/>
</dbReference>
<keyword evidence="1" id="KW-0805">Transcription regulation</keyword>
<evidence type="ECO:0000256" key="1">
    <source>
        <dbReference type="ARBA" id="ARBA00023015"/>
    </source>
</evidence>
<dbReference type="EMBL" id="JAHWDF010000011">
    <property type="protein sequence ID" value="MBW2962334.1"/>
    <property type="molecule type" value="Genomic_DNA"/>
</dbReference>
<reference evidence="5 6" key="1">
    <citation type="submission" date="2021-07" db="EMBL/GenBank/DDBJ databases">
        <title>Mesonia aestuariivivens sp. nov., isolated from a tidal flat.</title>
        <authorList>
            <person name="Kim Y.-O."/>
            <person name="Yoon J.-H."/>
        </authorList>
    </citation>
    <scope>NUCLEOTIDE SEQUENCE [LARGE SCALE GENOMIC DNA]</scope>
    <source>
        <strain evidence="5 6">JHPTF-M18</strain>
    </source>
</reference>
<evidence type="ECO:0000256" key="2">
    <source>
        <dbReference type="ARBA" id="ARBA00023125"/>
    </source>
</evidence>
<organism evidence="5 6">
    <name type="scientific">Mesonia aestuariivivens</name>
    <dbReference type="NCBI Taxonomy" id="2796128"/>
    <lineage>
        <taxon>Bacteria</taxon>
        <taxon>Pseudomonadati</taxon>
        <taxon>Bacteroidota</taxon>
        <taxon>Flavobacteriia</taxon>
        <taxon>Flavobacteriales</taxon>
        <taxon>Flavobacteriaceae</taxon>
        <taxon>Mesonia</taxon>
    </lineage>
</organism>
<keyword evidence="6" id="KW-1185">Reference proteome</keyword>
<feature type="domain" description="HTH hxlR-type" evidence="4">
    <location>
        <begin position="10"/>
        <end position="113"/>
    </location>
</feature>
<proteinExistence type="predicted"/>
<comment type="caution">
    <text evidence="5">The sequence shown here is derived from an EMBL/GenBank/DDBJ whole genome shotgun (WGS) entry which is preliminary data.</text>
</comment>
<dbReference type="PANTHER" id="PTHR33204">
    <property type="entry name" value="TRANSCRIPTIONAL REGULATOR, MARR FAMILY"/>
    <property type="match status" value="1"/>
</dbReference>
<accession>A0ABS6W3E4</accession>
<keyword evidence="3" id="KW-0804">Transcription</keyword>